<evidence type="ECO:0000259" key="1">
    <source>
        <dbReference type="Pfam" id="PF03983"/>
    </source>
</evidence>
<organism evidence="2 3">
    <name type="scientific">Luteolibacter soli</name>
    <dbReference type="NCBI Taxonomy" id="3135280"/>
    <lineage>
        <taxon>Bacteria</taxon>
        <taxon>Pseudomonadati</taxon>
        <taxon>Verrucomicrobiota</taxon>
        <taxon>Verrucomicrobiia</taxon>
        <taxon>Verrucomicrobiales</taxon>
        <taxon>Verrucomicrobiaceae</taxon>
        <taxon>Luteolibacter</taxon>
    </lineage>
</organism>
<dbReference type="Gene3D" id="2.30.30.700">
    <property type="entry name" value="SLA1 homology domain 1"/>
    <property type="match status" value="1"/>
</dbReference>
<dbReference type="InterPro" id="IPR007131">
    <property type="entry name" value="SHD1"/>
</dbReference>
<dbReference type="Proteomes" id="UP001371305">
    <property type="component" value="Unassembled WGS sequence"/>
</dbReference>
<reference evidence="2 3" key="1">
    <citation type="submission" date="2024-04" db="EMBL/GenBank/DDBJ databases">
        <title>Luteolibacter sp. isolated from soil.</title>
        <authorList>
            <person name="An J."/>
        </authorList>
    </citation>
    <scope>NUCLEOTIDE SEQUENCE [LARGE SCALE GENOMIC DNA]</scope>
    <source>
        <strain evidence="2 3">Y139</strain>
    </source>
</reference>
<dbReference type="RefSeq" id="WP_341404532.1">
    <property type="nucleotide sequence ID" value="NZ_JBBUKT010000003.1"/>
</dbReference>
<name>A0ABU9AU75_9BACT</name>
<gene>
    <name evidence="2" type="ORF">WKV53_10500</name>
</gene>
<keyword evidence="3" id="KW-1185">Reference proteome</keyword>
<dbReference type="Pfam" id="PF03983">
    <property type="entry name" value="SHD1"/>
    <property type="match status" value="1"/>
</dbReference>
<evidence type="ECO:0000313" key="3">
    <source>
        <dbReference type="Proteomes" id="UP001371305"/>
    </source>
</evidence>
<protein>
    <submittedName>
        <fullName evidence="2">SHD1 domain-containing protein</fullName>
    </submittedName>
</protein>
<feature type="domain" description="SLA1 homology" evidence="1">
    <location>
        <begin position="23"/>
        <end position="75"/>
    </location>
</feature>
<evidence type="ECO:0000313" key="2">
    <source>
        <dbReference type="EMBL" id="MEK7950930.1"/>
    </source>
</evidence>
<dbReference type="EMBL" id="JBBUKT010000003">
    <property type="protein sequence ID" value="MEK7950930.1"/>
    <property type="molecule type" value="Genomic_DNA"/>
</dbReference>
<comment type="caution">
    <text evidence="2">The sequence shown here is derived from an EMBL/GenBank/DDBJ whole genome shotgun (WGS) entry which is preliminary data.</text>
</comment>
<proteinExistence type="predicted"/>
<sequence length="398" mass="43921">MKATLRNFTPFVATLAFLASLDARTWTDVQGRKIEADLVSSTDTEVTLKLAAGKDVTLPLAKLSAEDQAFVKEASAKGGKVDPKAAGKEGDELNFDAPWPQTIRFSEDPQIQVVSEDKDKKRFVYESAHYRFVCDVRLSQQVVKGFAVMFESTYQYCRALPLGISGGKMTDGKYQILLFETKDSYVQAGGPPSSSGVFVSGRNVVMVPLTSLGVRPVGSGYMLDHSQESGTLIHEITHQLTPEEYYAPGAMGWFSEGLAEYTTATPYRAGSFKVKSNFDDIVAYATAYGKKDTHGRALGTEIKAPAFKDFCLMSYEQFTGTNPNFNYGFGLVLTTYFLHLDGDGDAKRVKEFLKALRAGKTREDALKVLMDGRSYEQMEEAIAKAWKRKGVDIKFSKS</sequence>
<accession>A0ABU9AU75</accession>